<dbReference type="FunFam" id="1.10.220.10:FF:000004">
    <property type="entry name" value="Annexin"/>
    <property type="match status" value="1"/>
</dbReference>
<dbReference type="PANTHER" id="PTHR10502">
    <property type="entry name" value="ANNEXIN"/>
    <property type="match status" value="1"/>
</dbReference>
<dbReference type="GO" id="GO:0001786">
    <property type="term" value="F:phosphatidylserine binding"/>
    <property type="evidence" value="ECO:0007669"/>
    <property type="project" value="TreeGrafter"/>
</dbReference>
<comment type="similarity">
    <text evidence="1 8">Belongs to the annexin family.</text>
</comment>
<dbReference type="SMART" id="SM00335">
    <property type="entry name" value="ANX"/>
    <property type="match status" value="3"/>
</dbReference>
<organism evidence="9 10">
    <name type="scientific">Meganyctiphanes norvegica</name>
    <name type="common">Northern krill</name>
    <name type="synonym">Thysanopoda norvegica</name>
    <dbReference type="NCBI Taxonomy" id="48144"/>
    <lineage>
        <taxon>Eukaryota</taxon>
        <taxon>Metazoa</taxon>
        <taxon>Ecdysozoa</taxon>
        <taxon>Arthropoda</taxon>
        <taxon>Crustacea</taxon>
        <taxon>Multicrustacea</taxon>
        <taxon>Malacostraca</taxon>
        <taxon>Eumalacostraca</taxon>
        <taxon>Eucarida</taxon>
        <taxon>Euphausiacea</taxon>
        <taxon>Euphausiidae</taxon>
        <taxon>Meganyctiphanes</taxon>
    </lineage>
</organism>
<dbReference type="GO" id="GO:0032509">
    <property type="term" value="P:endosome transport via multivesicular body sorting pathway"/>
    <property type="evidence" value="ECO:0007669"/>
    <property type="project" value="TreeGrafter"/>
</dbReference>
<dbReference type="Proteomes" id="UP001497623">
    <property type="component" value="Unassembled WGS sequence"/>
</dbReference>
<dbReference type="Pfam" id="PF00191">
    <property type="entry name" value="Annexin"/>
    <property type="match status" value="3"/>
</dbReference>
<comment type="caution">
    <text evidence="9">The sequence shown here is derived from an EMBL/GenBank/DDBJ whole genome shotgun (WGS) entry which is preliminary data.</text>
</comment>
<evidence type="ECO:0000256" key="2">
    <source>
        <dbReference type="ARBA" id="ARBA00022553"/>
    </source>
</evidence>
<dbReference type="GO" id="GO:0005886">
    <property type="term" value="C:plasma membrane"/>
    <property type="evidence" value="ECO:0007669"/>
    <property type="project" value="TreeGrafter"/>
</dbReference>
<evidence type="ECO:0000256" key="6">
    <source>
        <dbReference type="ARBA" id="ARBA00023329"/>
    </source>
</evidence>
<keyword evidence="10" id="KW-1185">Reference proteome</keyword>
<evidence type="ECO:0000313" key="9">
    <source>
        <dbReference type="EMBL" id="CAL4077997.1"/>
    </source>
</evidence>
<feature type="non-terminal residue" evidence="9">
    <location>
        <position position="324"/>
    </location>
</feature>
<proteinExistence type="inferred from homology"/>
<dbReference type="PRINTS" id="PR00196">
    <property type="entry name" value="ANNEXIN"/>
</dbReference>
<dbReference type="PROSITE" id="PS00223">
    <property type="entry name" value="ANNEXIN_1"/>
    <property type="match status" value="2"/>
</dbReference>
<evidence type="ECO:0000256" key="3">
    <source>
        <dbReference type="ARBA" id="ARBA00022737"/>
    </source>
</evidence>
<keyword evidence="8" id="KW-0106">Calcium</keyword>
<keyword evidence="4" id="KW-0007">Acetylation</keyword>
<dbReference type="PANTHER" id="PTHR10502:SF233">
    <property type="entry name" value="ANNEXIN B9"/>
    <property type="match status" value="1"/>
</dbReference>
<dbReference type="InterPro" id="IPR018502">
    <property type="entry name" value="Annexin_repeat"/>
</dbReference>
<dbReference type="GO" id="GO:0005634">
    <property type="term" value="C:nucleus"/>
    <property type="evidence" value="ECO:0007669"/>
    <property type="project" value="TreeGrafter"/>
</dbReference>
<evidence type="ECO:0000256" key="8">
    <source>
        <dbReference type="RuleBase" id="RU003540"/>
    </source>
</evidence>
<evidence type="ECO:0000256" key="5">
    <source>
        <dbReference type="ARBA" id="ARBA00023216"/>
    </source>
</evidence>
<comment type="subcellular location">
    <subcellularLocation>
        <location evidence="7">Zymogen granule membrane</location>
        <topology evidence="7">Peripheral membrane protein</topology>
    </subcellularLocation>
</comment>
<dbReference type="GO" id="GO:0042589">
    <property type="term" value="C:zymogen granule membrane"/>
    <property type="evidence" value="ECO:0007669"/>
    <property type="project" value="UniProtKB-SubCell"/>
</dbReference>
<gene>
    <name evidence="9" type="ORF">MNOR_LOCUS10545</name>
</gene>
<dbReference type="Gene3D" id="1.10.220.10">
    <property type="entry name" value="Annexin"/>
    <property type="match status" value="4"/>
</dbReference>
<dbReference type="InterPro" id="IPR001464">
    <property type="entry name" value="Annexin"/>
</dbReference>
<dbReference type="GO" id="GO:0005509">
    <property type="term" value="F:calcium ion binding"/>
    <property type="evidence" value="ECO:0007669"/>
    <property type="project" value="InterPro"/>
</dbReference>
<evidence type="ECO:0000256" key="4">
    <source>
        <dbReference type="ARBA" id="ARBA00022990"/>
    </source>
</evidence>
<keyword evidence="6" id="KW-0968">Cytoplasmic vesicle</keyword>
<evidence type="ECO:0000256" key="7">
    <source>
        <dbReference type="ARBA" id="ARBA00024321"/>
    </source>
</evidence>
<keyword evidence="3 8" id="KW-0677">Repeat</keyword>
<dbReference type="SUPFAM" id="SSF47874">
    <property type="entry name" value="Annexin"/>
    <property type="match status" value="1"/>
</dbReference>
<dbReference type="PROSITE" id="PS51897">
    <property type="entry name" value="ANNEXIN_2"/>
    <property type="match status" value="3"/>
</dbReference>
<dbReference type="FunFam" id="1.10.220.10:FF:000001">
    <property type="entry name" value="Annexin"/>
    <property type="match status" value="1"/>
</dbReference>
<dbReference type="AlphaFoldDB" id="A0AAV2QEK8"/>
<sequence>MHKPISVVEYHTKIPTVSPADPFMDNEDAKILRKAMKGIGTDEEAIIDILAKRTSYQMQIIRETYKHSFDRDLVEDLKSEVSFRFKDVIMALMTPMPLYMAQALHKALHGNKNNTLIEILCTRDKMSIGNIKKAYLEEYGTELTEDLNTTLQSSVKFGQFLIEMITQERSEVTDDLQVAKYLSQKLYDAGAGRSCTPVEDEMMAILPRFSYPMLRLVFREYFNIHDDEFQNVIDTQFPEELRNDMKTVYLSITSPPVFFAKELHSAIAGAGTDDTKLIRLIVSRCEIDMGNIKEEYEKLYLESLKDAIKGDTRGDYRKTLLALI</sequence>
<comment type="domain">
    <text evidence="8">A pair of annexin repeats may form one binding site for calcium and phospholipid.</text>
</comment>
<reference evidence="9 10" key="1">
    <citation type="submission" date="2024-05" db="EMBL/GenBank/DDBJ databases">
        <authorList>
            <person name="Wallberg A."/>
        </authorList>
    </citation>
    <scope>NUCLEOTIDE SEQUENCE [LARGE SCALE GENOMIC DNA]</scope>
</reference>
<keyword evidence="5 8" id="KW-0041">Annexin</keyword>
<dbReference type="InterPro" id="IPR002391">
    <property type="entry name" value="ANX4"/>
</dbReference>
<dbReference type="InterPro" id="IPR037104">
    <property type="entry name" value="Annexin_sf"/>
</dbReference>
<evidence type="ECO:0000313" key="10">
    <source>
        <dbReference type="Proteomes" id="UP001497623"/>
    </source>
</evidence>
<accession>A0AAV2QEK8</accession>
<dbReference type="PRINTS" id="PR00200">
    <property type="entry name" value="ANNEXINIV"/>
</dbReference>
<dbReference type="EMBL" id="CAXKWB010005357">
    <property type="protein sequence ID" value="CAL4077997.1"/>
    <property type="molecule type" value="Genomic_DNA"/>
</dbReference>
<keyword evidence="2" id="KW-0597">Phosphoprotein</keyword>
<dbReference type="InterPro" id="IPR018252">
    <property type="entry name" value="Annexin_repeat_CS"/>
</dbReference>
<dbReference type="GO" id="GO:0005544">
    <property type="term" value="F:calcium-dependent phospholipid binding"/>
    <property type="evidence" value="ECO:0007669"/>
    <property type="project" value="UniProtKB-KW"/>
</dbReference>
<protein>
    <recommendedName>
        <fullName evidence="8">Annexin</fullName>
    </recommendedName>
</protein>
<evidence type="ECO:0000256" key="1">
    <source>
        <dbReference type="ARBA" id="ARBA00007831"/>
    </source>
</evidence>
<keyword evidence="8" id="KW-0111">Calcium/phospholipid-binding</keyword>
<name>A0AAV2QEK8_MEGNR</name>